<dbReference type="EMBL" id="NRRY01000015">
    <property type="protein sequence ID" value="MBK1618929.1"/>
    <property type="molecule type" value="Genomic_DNA"/>
</dbReference>
<dbReference type="GO" id="GO:0046872">
    <property type="term" value="F:metal ion binding"/>
    <property type="evidence" value="ECO:0007669"/>
    <property type="project" value="InterPro"/>
</dbReference>
<name>A0A9X1B4D0_9GAMM</name>
<feature type="domain" description="HMA" evidence="8">
    <location>
        <begin position="368"/>
        <end position="432"/>
    </location>
</feature>
<feature type="transmembrane region" description="Helical" evidence="7">
    <location>
        <begin position="312"/>
        <end position="330"/>
    </location>
</feature>
<feature type="transmembrane region" description="Helical" evidence="7">
    <location>
        <begin position="273"/>
        <end position="292"/>
    </location>
</feature>
<keyword evidence="6 7" id="KW-0472">Membrane</keyword>
<dbReference type="SUPFAM" id="SSF55008">
    <property type="entry name" value="HMA, heavy metal-associated domain"/>
    <property type="match status" value="1"/>
</dbReference>
<dbReference type="PANTHER" id="PTHR34184">
    <property type="entry name" value="UPF0718 PROTEIN YCGR"/>
    <property type="match status" value="1"/>
</dbReference>
<evidence type="ECO:0000259" key="8">
    <source>
        <dbReference type="PROSITE" id="PS50846"/>
    </source>
</evidence>
<evidence type="ECO:0000256" key="4">
    <source>
        <dbReference type="ARBA" id="ARBA00022692"/>
    </source>
</evidence>
<keyword evidence="5 7" id="KW-1133">Transmembrane helix</keyword>
<dbReference type="RefSeq" id="WP_200243550.1">
    <property type="nucleotide sequence ID" value="NZ_NRRY01000015.1"/>
</dbReference>
<dbReference type="CDD" id="cd00371">
    <property type="entry name" value="HMA"/>
    <property type="match status" value="1"/>
</dbReference>
<dbReference type="InterPro" id="IPR006121">
    <property type="entry name" value="HMA_dom"/>
</dbReference>
<dbReference type="Pfam" id="PF00403">
    <property type="entry name" value="HMA"/>
    <property type="match status" value="1"/>
</dbReference>
<accession>A0A9X1B4D0</accession>
<keyword evidence="4 7" id="KW-0812">Transmembrane</keyword>
<dbReference type="InterPro" id="IPR052923">
    <property type="entry name" value="UPF0718"/>
</dbReference>
<proteinExistence type="inferred from homology"/>
<evidence type="ECO:0000256" key="7">
    <source>
        <dbReference type="SAM" id="Phobius"/>
    </source>
</evidence>
<reference evidence="9 10" key="1">
    <citation type="journal article" date="2020" name="Microorganisms">
        <title>Osmotic Adaptation and Compatible Solute Biosynthesis of Phototrophic Bacteria as Revealed from Genome Analyses.</title>
        <authorList>
            <person name="Imhoff J.F."/>
            <person name="Rahn T."/>
            <person name="Kunzel S."/>
            <person name="Keller A."/>
            <person name="Neulinger S.C."/>
        </authorList>
    </citation>
    <scope>NUCLEOTIDE SEQUENCE [LARGE SCALE GENOMIC DNA]</scope>
    <source>
        <strain evidence="9 10">DSM 25653</strain>
    </source>
</reference>
<evidence type="ECO:0000256" key="1">
    <source>
        <dbReference type="ARBA" id="ARBA00004651"/>
    </source>
</evidence>
<dbReference type="Gene3D" id="3.30.70.100">
    <property type="match status" value="1"/>
</dbReference>
<sequence>MDIVTAFPTALWGILLELAPSLLVGLLIAGLIHAYVPSAVIRRGLSRPDLGSVVRASLVGVPLPLCSCGVIPTALGLRRQGASPGAATSFMISTPQTGVDSILVTAAFLGWPFALFKLIAAFVTGVVGGALVNRVVPAAPSDEAQDGLGHPDDERPRGWLARIIEAVRYAVFDLLGAINTWLVIGVIAAALVTTLTPVDFFADRPWADGMLGMLVMLAIALPLYVCTTASVPIAASLIAAGLPAGSALVFLMAGPATNLATIGAVYRTLGAKVLSVYLGTVVVMSLGFGLIFDQLLTTVPVQTLVHEHQQSWLPVLSALLLLALMAMLGLRQYRAQTQAKARLATLQGLDSGANAGSQQDLAAKPGRDALILEVKGMTCGHCVATVKNALESLEQVHEASPDLATGQVVIRGGFVETETLEHTIEGAGFQLARRD</sequence>
<evidence type="ECO:0000256" key="5">
    <source>
        <dbReference type="ARBA" id="ARBA00022989"/>
    </source>
</evidence>
<gene>
    <name evidence="9" type="ORF">CKO42_10895</name>
</gene>
<dbReference type="Pfam" id="PF03773">
    <property type="entry name" value="ArsP_1"/>
    <property type="match status" value="1"/>
</dbReference>
<comment type="subcellular location">
    <subcellularLocation>
        <location evidence="1">Cell membrane</location>
        <topology evidence="1">Multi-pass membrane protein</topology>
    </subcellularLocation>
</comment>
<dbReference type="InterPro" id="IPR036163">
    <property type="entry name" value="HMA_dom_sf"/>
</dbReference>
<comment type="caution">
    <text evidence="9">The sequence shown here is derived from an EMBL/GenBank/DDBJ whole genome shotgun (WGS) entry which is preliminary data.</text>
</comment>
<dbReference type="GO" id="GO:0005886">
    <property type="term" value="C:plasma membrane"/>
    <property type="evidence" value="ECO:0007669"/>
    <property type="project" value="UniProtKB-SubCell"/>
</dbReference>
<comment type="similarity">
    <text evidence="2">Belongs to the UPF0718 family.</text>
</comment>
<feature type="transmembrane region" description="Helical" evidence="7">
    <location>
        <begin position="244"/>
        <end position="266"/>
    </location>
</feature>
<feature type="transmembrane region" description="Helical" evidence="7">
    <location>
        <begin position="98"/>
        <end position="123"/>
    </location>
</feature>
<organism evidence="9 10">
    <name type="scientific">Lamprobacter modestohalophilus</name>
    <dbReference type="NCBI Taxonomy" id="1064514"/>
    <lineage>
        <taxon>Bacteria</taxon>
        <taxon>Pseudomonadati</taxon>
        <taxon>Pseudomonadota</taxon>
        <taxon>Gammaproteobacteria</taxon>
        <taxon>Chromatiales</taxon>
        <taxon>Chromatiaceae</taxon>
        <taxon>Lamprobacter</taxon>
    </lineage>
</organism>
<dbReference type="AlphaFoldDB" id="A0A9X1B4D0"/>
<feature type="transmembrane region" description="Helical" evidence="7">
    <location>
        <begin position="214"/>
        <end position="238"/>
    </location>
</feature>
<keyword evidence="10" id="KW-1185">Reference proteome</keyword>
<feature type="transmembrane region" description="Helical" evidence="7">
    <location>
        <begin position="12"/>
        <end position="36"/>
    </location>
</feature>
<dbReference type="Proteomes" id="UP001138768">
    <property type="component" value="Unassembled WGS sequence"/>
</dbReference>
<evidence type="ECO:0000313" key="9">
    <source>
        <dbReference type="EMBL" id="MBK1618929.1"/>
    </source>
</evidence>
<feature type="transmembrane region" description="Helical" evidence="7">
    <location>
        <begin position="181"/>
        <end position="202"/>
    </location>
</feature>
<dbReference type="InterPro" id="IPR005524">
    <property type="entry name" value="DUF318"/>
</dbReference>
<evidence type="ECO:0000256" key="6">
    <source>
        <dbReference type="ARBA" id="ARBA00023136"/>
    </source>
</evidence>
<protein>
    <recommendedName>
        <fullName evidence="8">HMA domain-containing protein</fullName>
    </recommendedName>
</protein>
<evidence type="ECO:0000256" key="3">
    <source>
        <dbReference type="ARBA" id="ARBA00022475"/>
    </source>
</evidence>
<evidence type="ECO:0000256" key="2">
    <source>
        <dbReference type="ARBA" id="ARBA00006386"/>
    </source>
</evidence>
<dbReference type="PROSITE" id="PS50846">
    <property type="entry name" value="HMA_2"/>
    <property type="match status" value="1"/>
</dbReference>
<keyword evidence="3" id="KW-1003">Cell membrane</keyword>
<dbReference type="PANTHER" id="PTHR34184:SF4">
    <property type="entry name" value="UPF0718 PROTEIN YCGR"/>
    <property type="match status" value="1"/>
</dbReference>
<evidence type="ECO:0000313" key="10">
    <source>
        <dbReference type="Proteomes" id="UP001138768"/>
    </source>
</evidence>